<organism evidence="2 3">
    <name type="scientific">Heterodera trifolii</name>
    <dbReference type="NCBI Taxonomy" id="157864"/>
    <lineage>
        <taxon>Eukaryota</taxon>
        <taxon>Metazoa</taxon>
        <taxon>Ecdysozoa</taxon>
        <taxon>Nematoda</taxon>
        <taxon>Chromadorea</taxon>
        <taxon>Rhabditida</taxon>
        <taxon>Tylenchina</taxon>
        <taxon>Tylenchomorpha</taxon>
        <taxon>Tylenchoidea</taxon>
        <taxon>Heteroderidae</taxon>
        <taxon>Heteroderinae</taxon>
        <taxon>Heterodera</taxon>
    </lineage>
</organism>
<feature type="region of interest" description="Disordered" evidence="1">
    <location>
        <begin position="1"/>
        <end position="24"/>
    </location>
</feature>
<evidence type="ECO:0000313" key="3">
    <source>
        <dbReference type="Proteomes" id="UP001620626"/>
    </source>
</evidence>
<comment type="caution">
    <text evidence="2">The sequence shown here is derived from an EMBL/GenBank/DDBJ whole genome shotgun (WGS) entry which is preliminary data.</text>
</comment>
<name>A0ABD2LBL4_9BILA</name>
<keyword evidence="3" id="KW-1185">Reference proteome</keyword>
<feature type="compositionally biased region" description="Basic and acidic residues" evidence="1">
    <location>
        <begin position="123"/>
        <end position="170"/>
    </location>
</feature>
<feature type="region of interest" description="Disordered" evidence="1">
    <location>
        <begin position="97"/>
        <end position="176"/>
    </location>
</feature>
<protein>
    <submittedName>
        <fullName evidence="2">Uncharacterized protein</fullName>
    </submittedName>
</protein>
<sequence length="240" mass="27928">MPRKSNNDGFSRYPRRLRQTDELGSAILENNNRLKQYKSERRGGEPHARALRHRQVQMIDSYERALRRLAPDNRRELVIKFPTMSDIIMHGAHLSSMEQYQQQTKDGPRAPNMRSQVVVVPNRQEEEREKKSGGGEKREEKGEKETEEAKSDAKEREGEKSPPAARKEGMKCPPAAVVGITTRRPMAEWDELEWHAQNVFEERRAKVQAEEDEKRWQQRTEKATKALEEKMAEILAKAKE</sequence>
<accession>A0ABD2LBL4</accession>
<evidence type="ECO:0000256" key="1">
    <source>
        <dbReference type="SAM" id="MobiDB-lite"/>
    </source>
</evidence>
<dbReference type="Proteomes" id="UP001620626">
    <property type="component" value="Unassembled WGS sequence"/>
</dbReference>
<reference evidence="2 3" key="1">
    <citation type="submission" date="2024-10" db="EMBL/GenBank/DDBJ databases">
        <authorList>
            <person name="Kim D."/>
        </authorList>
    </citation>
    <scope>NUCLEOTIDE SEQUENCE [LARGE SCALE GENOMIC DNA]</scope>
    <source>
        <strain evidence="2">BH-2024</strain>
    </source>
</reference>
<proteinExistence type="predicted"/>
<evidence type="ECO:0000313" key="2">
    <source>
        <dbReference type="EMBL" id="KAL3112581.1"/>
    </source>
</evidence>
<dbReference type="EMBL" id="JBICBT010000467">
    <property type="protein sequence ID" value="KAL3112581.1"/>
    <property type="molecule type" value="Genomic_DNA"/>
</dbReference>
<gene>
    <name evidence="2" type="ORF">niasHT_018592</name>
</gene>
<dbReference type="AlphaFoldDB" id="A0ABD2LBL4"/>